<dbReference type="GO" id="GO:0051301">
    <property type="term" value="P:cell division"/>
    <property type="evidence" value="ECO:0007669"/>
    <property type="project" value="UniProtKB-KW"/>
</dbReference>
<protein>
    <recommendedName>
        <fullName evidence="3">Protein asunder</fullName>
    </recommendedName>
    <alternativeName>
        <fullName evidence="10">Cell cycle regulator Mat89Bb</fullName>
    </alternativeName>
    <alternativeName>
        <fullName evidence="9">Set apart in position or space protein</fullName>
    </alternativeName>
</protein>
<dbReference type="GO" id="GO:0007346">
    <property type="term" value="P:regulation of mitotic cell cycle"/>
    <property type="evidence" value="ECO:0007669"/>
    <property type="project" value="TreeGrafter"/>
</dbReference>
<feature type="coiled-coil region" evidence="13">
    <location>
        <begin position="780"/>
        <end position="828"/>
    </location>
</feature>
<name>A0A0K0EB74_STRER</name>
<keyword evidence="6" id="KW-0498">Mitosis</keyword>
<evidence type="ECO:0000256" key="10">
    <source>
        <dbReference type="ARBA" id="ARBA00032585"/>
    </source>
</evidence>
<keyword evidence="7" id="KW-0539">Nucleus</keyword>
<evidence type="ECO:0000256" key="6">
    <source>
        <dbReference type="ARBA" id="ARBA00022776"/>
    </source>
</evidence>
<keyword evidence="8" id="KW-0131">Cell cycle</keyword>
<evidence type="ECO:0000256" key="9">
    <source>
        <dbReference type="ARBA" id="ARBA00030658"/>
    </source>
</evidence>
<dbReference type="Pfam" id="PF10221">
    <property type="entry name" value="Mat89Bb"/>
    <property type="match status" value="1"/>
</dbReference>
<evidence type="ECO:0000256" key="5">
    <source>
        <dbReference type="ARBA" id="ARBA00022618"/>
    </source>
</evidence>
<dbReference type="GO" id="GO:0032039">
    <property type="term" value="C:integrator complex"/>
    <property type="evidence" value="ECO:0007669"/>
    <property type="project" value="TreeGrafter"/>
</dbReference>
<dbReference type="PANTHER" id="PTHR12955:SF1">
    <property type="entry name" value="INTEGRATOR COMPLEX SUBUNIT 13"/>
    <property type="match status" value="1"/>
</dbReference>
<evidence type="ECO:0000256" key="7">
    <source>
        <dbReference type="ARBA" id="ARBA00023242"/>
    </source>
</evidence>
<dbReference type="WBParaSite" id="TCONS_00016665.p1">
    <property type="protein sequence ID" value="TCONS_00016665.p1"/>
    <property type="gene ID" value="XLOC_011312"/>
</dbReference>
<evidence type="ECO:0000256" key="4">
    <source>
        <dbReference type="ARBA" id="ARBA00022490"/>
    </source>
</evidence>
<evidence type="ECO:0000313" key="15">
    <source>
        <dbReference type="WBParaSite" id="SSTP_0000674500.1"/>
    </source>
</evidence>
<dbReference type="PANTHER" id="PTHR12955">
    <property type="entry name" value="SARCOMA ANTIGEN NY-SAR-95-RELATED"/>
    <property type="match status" value="1"/>
</dbReference>
<dbReference type="AlphaFoldDB" id="A0A0K0EB74"/>
<accession>A0A0K0EB74</accession>
<sequence length="832" mass="97836">MIFQRSVENPSHKIFVIVHNTPSLNNITKLTNLYKFKDDAEISFQRSIFSIVKEMLLEFQRIIVDLYSPSDKFLQIITSDTKIGEKTFEWNEENCKYQNFAKTIENMNLMKEMEKETMLNIMNKNLKESISFIGKATSKQLKFVELCYNYLLNLNKEKNPVRWWKETPMNMLNDRNDSNFSFFNNMGTIILIVHNFNEEDIKNVYECVNDGILEHKEKVHGVHKLKNIHFKLINIVDEEKPLFKKYYIDDSESKIRFDRYDIHFNEDSKTTIGFILCEVFNLGSFTMTNIPMKDESNSKLNLSVEMYHPQVDLPFLSIKKFQESMKTIALTLEEYECYKMFTNIKTNNNLITYTAAWNSTPKRTPLLAQSLPFTVSDFSSREGSCANGFILGGKDIFPELLLEDLPLKGSELAFSLSKNIDNSKGQICIIDEALYESKNVNESGGKNLADKKIMVKMLDFIDSCTSNIEKTDRPGLIIDNDLKKGRLINPMENLLLSVESKDCFRSELNKIIKILSRVDSVDCTYAYLKALIEIKERTIDEMKCILDVISNFKFVSRYHENLFKGFCYYYFKKHISSTNLPKHNKFNKKKEFKRKVAIRPTYRNVIEKFLKRFRDTKPEFAGWVNEENEGKSVVQLYNNSNKFKIERRVPFQSKYIALDNDQILLAEYSRWTQPLSDNYLRIAPPPYFGGGIDPTAYDKQRIEYRDYVERITSGNLIKEIEVEIERKCERLRINYNEPLPPLVLSTVQRPDSRKRRFISDSFNRIQRIKRRYSVQSNIRVNLTKKECQTAEKLYKEYRQSLKNRKIDVDDYASKIKSIENELKKKRKNDKSS</sequence>
<dbReference type="InterPro" id="IPR019355">
    <property type="entry name" value="Cell_cycle_regulator_Mat89Bb"/>
</dbReference>
<comment type="subcellular location">
    <subcellularLocation>
        <location evidence="2">Cytoplasm</location>
        <location evidence="2">Perinuclear region</location>
    </subcellularLocation>
    <subcellularLocation>
        <location evidence="1">Nucleus</location>
    </subcellularLocation>
</comment>
<keyword evidence="5" id="KW-0132">Cell division</keyword>
<dbReference type="Proteomes" id="UP000035681">
    <property type="component" value="Unplaced"/>
</dbReference>
<comment type="subunit">
    <text evidence="12">Belongs to the multiprotein complex Integrator, at least composed of IntS1, IntS2, IntS3, IntS4, omd/IntS5, IntS6, defl/IntS7, IntS8, IntS9, IntS10, IntS11, IntS12, asun/IntS13, IntS14 and IntS15. The core complex associates with protein phosphatase 2A subunits mts/PP2A and Pp2A-29B, to form the Integrator-PP2A (INTAC) complex.</text>
</comment>
<evidence type="ECO:0000256" key="2">
    <source>
        <dbReference type="ARBA" id="ARBA00004556"/>
    </source>
</evidence>
<evidence type="ECO:0000256" key="12">
    <source>
        <dbReference type="ARBA" id="ARBA00065185"/>
    </source>
</evidence>
<dbReference type="STRING" id="6248.A0A0K0EB74"/>
<keyword evidence="4" id="KW-0963">Cytoplasm</keyword>
<evidence type="ECO:0000256" key="11">
    <source>
        <dbReference type="ARBA" id="ARBA00061603"/>
    </source>
</evidence>
<evidence type="ECO:0000313" key="14">
    <source>
        <dbReference type="Proteomes" id="UP000035681"/>
    </source>
</evidence>
<dbReference type="WBParaSite" id="SSTP_0000674500.1">
    <property type="protein sequence ID" value="SSTP_0000674500.1"/>
    <property type="gene ID" value="SSTP_0000674500"/>
</dbReference>
<dbReference type="GO" id="GO:0051642">
    <property type="term" value="P:centrosome localization"/>
    <property type="evidence" value="ECO:0007669"/>
    <property type="project" value="TreeGrafter"/>
</dbReference>
<keyword evidence="14" id="KW-1185">Reference proteome</keyword>
<proteinExistence type="inferred from homology"/>
<evidence type="ECO:0000256" key="1">
    <source>
        <dbReference type="ARBA" id="ARBA00004123"/>
    </source>
</evidence>
<keyword evidence="13" id="KW-0175">Coiled coil</keyword>
<comment type="similarity">
    <text evidence="11">Belongs to the Integrator subunit 13 family.</text>
</comment>
<evidence type="ECO:0000256" key="13">
    <source>
        <dbReference type="SAM" id="Coils"/>
    </source>
</evidence>
<evidence type="ECO:0000256" key="8">
    <source>
        <dbReference type="ARBA" id="ARBA00023306"/>
    </source>
</evidence>
<evidence type="ECO:0000256" key="3">
    <source>
        <dbReference type="ARBA" id="ARBA00020501"/>
    </source>
</evidence>
<organism evidence="15">
    <name type="scientific">Strongyloides stercoralis</name>
    <name type="common">Threadworm</name>
    <dbReference type="NCBI Taxonomy" id="6248"/>
    <lineage>
        <taxon>Eukaryota</taxon>
        <taxon>Metazoa</taxon>
        <taxon>Ecdysozoa</taxon>
        <taxon>Nematoda</taxon>
        <taxon>Chromadorea</taxon>
        <taxon>Rhabditida</taxon>
        <taxon>Tylenchina</taxon>
        <taxon>Panagrolaimomorpha</taxon>
        <taxon>Strongyloidoidea</taxon>
        <taxon>Strongyloididae</taxon>
        <taxon>Strongyloides</taxon>
    </lineage>
</organism>
<reference evidence="15" key="1">
    <citation type="submission" date="2015-08" db="UniProtKB">
        <authorList>
            <consortium name="WormBaseParasite"/>
        </authorList>
    </citation>
    <scope>IDENTIFICATION</scope>
</reference>
<dbReference type="GO" id="GO:0048471">
    <property type="term" value="C:perinuclear region of cytoplasm"/>
    <property type="evidence" value="ECO:0007669"/>
    <property type="project" value="UniProtKB-SubCell"/>
</dbReference>